<sequence>MNQHSKYHSMIALNGVIPVDSASEDSPDVSRIWNILDDGTLQATLLDVSMSSGQESRSTFTTTTVHVDLPGHLISFVKDETRLPEGQPRSGRPMLRGRIVFEPGLGDRSRR</sequence>
<gene>
    <name evidence="1" type="ORF">M407DRAFT_194384</name>
</gene>
<proteinExistence type="predicted"/>
<dbReference type="OrthoDB" id="10424928at2759"/>
<name>A0A0C3QJ82_9AGAM</name>
<protein>
    <submittedName>
        <fullName evidence="1">Uncharacterized protein</fullName>
    </submittedName>
</protein>
<dbReference type="Proteomes" id="UP000054248">
    <property type="component" value="Unassembled WGS sequence"/>
</dbReference>
<reference evidence="1 2" key="1">
    <citation type="submission" date="2014-04" db="EMBL/GenBank/DDBJ databases">
        <authorList>
            <consortium name="DOE Joint Genome Institute"/>
            <person name="Kuo A."/>
            <person name="Girlanda M."/>
            <person name="Perotto S."/>
            <person name="Kohler A."/>
            <person name="Nagy L.G."/>
            <person name="Floudas D."/>
            <person name="Copeland A."/>
            <person name="Barry K.W."/>
            <person name="Cichocki N."/>
            <person name="Veneault-Fourrey C."/>
            <person name="LaButti K."/>
            <person name="Lindquist E.A."/>
            <person name="Lipzen A."/>
            <person name="Lundell T."/>
            <person name="Morin E."/>
            <person name="Murat C."/>
            <person name="Sun H."/>
            <person name="Tunlid A."/>
            <person name="Henrissat B."/>
            <person name="Grigoriev I.V."/>
            <person name="Hibbett D.S."/>
            <person name="Martin F."/>
            <person name="Nordberg H.P."/>
            <person name="Cantor M.N."/>
            <person name="Hua S.X."/>
        </authorList>
    </citation>
    <scope>NUCLEOTIDE SEQUENCE [LARGE SCALE GENOMIC DNA]</scope>
    <source>
        <strain evidence="1 2">MUT 4182</strain>
    </source>
</reference>
<organism evidence="1 2">
    <name type="scientific">Tulasnella calospora MUT 4182</name>
    <dbReference type="NCBI Taxonomy" id="1051891"/>
    <lineage>
        <taxon>Eukaryota</taxon>
        <taxon>Fungi</taxon>
        <taxon>Dikarya</taxon>
        <taxon>Basidiomycota</taxon>
        <taxon>Agaricomycotina</taxon>
        <taxon>Agaricomycetes</taxon>
        <taxon>Cantharellales</taxon>
        <taxon>Tulasnellaceae</taxon>
        <taxon>Tulasnella</taxon>
    </lineage>
</organism>
<evidence type="ECO:0000313" key="1">
    <source>
        <dbReference type="EMBL" id="KIO27096.1"/>
    </source>
</evidence>
<evidence type="ECO:0000313" key="2">
    <source>
        <dbReference type="Proteomes" id="UP000054248"/>
    </source>
</evidence>
<dbReference type="AlphaFoldDB" id="A0A0C3QJ82"/>
<dbReference type="EMBL" id="KN823014">
    <property type="protein sequence ID" value="KIO27096.1"/>
    <property type="molecule type" value="Genomic_DNA"/>
</dbReference>
<dbReference type="HOGENOM" id="CLU_2160272_0_0_1"/>
<reference evidence="2" key="2">
    <citation type="submission" date="2015-01" db="EMBL/GenBank/DDBJ databases">
        <title>Evolutionary Origins and Diversification of the Mycorrhizal Mutualists.</title>
        <authorList>
            <consortium name="DOE Joint Genome Institute"/>
            <consortium name="Mycorrhizal Genomics Consortium"/>
            <person name="Kohler A."/>
            <person name="Kuo A."/>
            <person name="Nagy L.G."/>
            <person name="Floudas D."/>
            <person name="Copeland A."/>
            <person name="Barry K.W."/>
            <person name="Cichocki N."/>
            <person name="Veneault-Fourrey C."/>
            <person name="LaButti K."/>
            <person name="Lindquist E.A."/>
            <person name="Lipzen A."/>
            <person name="Lundell T."/>
            <person name="Morin E."/>
            <person name="Murat C."/>
            <person name="Riley R."/>
            <person name="Ohm R."/>
            <person name="Sun H."/>
            <person name="Tunlid A."/>
            <person name="Henrissat B."/>
            <person name="Grigoriev I.V."/>
            <person name="Hibbett D.S."/>
            <person name="Martin F."/>
        </authorList>
    </citation>
    <scope>NUCLEOTIDE SEQUENCE [LARGE SCALE GENOMIC DNA]</scope>
    <source>
        <strain evidence="2">MUT 4182</strain>
    </source>
</reference>
<keyword evidence="2" id="KW-1185">Reference proteome</keyword>
<accession>A0A0C3QJ82</accession>